<accession>A0A182IKL6</accession>
<reference evidence="2" key="1">
    <citation type="submission" date="2022-08" db="UniProtKB">
        <authorList>
            <consortium name="EnsemblMetazoa"/>
        </authorList>
    </citation>
    <scope>IDENTIFICATION</scope>
    <source>
        <strain evidence="2">EBRO</strain>
    </source>
</reference>
<protein>
    <submittedName>
        <fullName evidence="2">Uncharacterized protein</fullName>
    </submittedName>
</protein>
<dbReference type="VEuPathDB" id="VectorBase:AATE000924"/>
<dbReference type="EnsemblMetazoa" id="AATE000924-RA">
    <property type="protein sequence ID" value="AATE000924-PA.1"/>
    <property type="gene ID" value="AATE000924"/>
</dbReference>
<feature type="region of interest" description="Disordered" evidence="1">
    <location>
        <begin position="194"/>
        <end position="216"/>
    </location>
</feature>
<dbReference type="AlphaFoldDB" id="A0A182IKL6"/>
<evidence type="ECO:0000313" key="2">
    <source>
        <dbReference type="EnsemblMetazoa" id="AATE000924-PA.1"/>
    </source>
</evidence>
<evidence type="ECO:0000256" key="1">
    <source>
        <dbReference type="SAM" id="MobiDB-lite"/>
    </source>
</evidence>
<feature type="compositionally biased region" description="Basic and acidic residues" evidence="1">
    <location>
        <begin position="203"/>
        <end position="216"/>
    </location>
</feature>
<organism evidence="2">
    <name type="scientific">Anopheles atroparvus</name>
    <name type="common">European mosquito</name>
    <dbReference type="NCBI Taxonomy" id="41427"/>
    <lineage>
        <taxon>Eukaryota</taxon>
        <taxon>Metazoa</taxon>
        <taxon>Ecdysozoa</taxon>
        <taxon>Arthropoda</taxon>
        <taxon>Hexapoda</taxon>
        <taxon>Insecta</taxon>
        <taxon>Pterygota</taxon>
        <taxon>Neoptera</taxon>
        <taxon>Endopterygota</taxon>
        <taxon>Diptera</taxon>
        <taxon>Nematocera</taxon>
        <taxon>Culicoidea</taxon>
        <taxon>Culicidae</taxon>
        <taxon>Anophelinae</taxon>
        <taxon>Anopheles</taxon>
    </lineage>
</organism>
<feature type="compositionally biased region" description="Low complexity" evidence="1">
    <location>
        <begin position="241"/>
        <end position="250"/>
    </location>
</feature>
<sequence>MGTKRDDDPKPNISVAGDQLSFCSSDNHLTLTSQKQPDVGRGPIVSGVSETASRFKNGVQFARGGATGSKRIIFESITNTNIGSDRQTAAPIRNGCPESHAEILLGGRFVRFPRDLPETGALLGGAIVGVKRRRLTRTGTRLLLASLVRVARLAEVGHKVEDGLVDAHILSRVVLREDRPSLDERQPEDVRQILSPDATEALKGNEQRNPRGKRETLSVVVAPSISSLVMNPSPECSIANSGSRESSSGRKGPQDGMKRTLVSRTPISASIGLSRRHSVMSSVVGFRPFRPGTR</sequence>
<proteinExistence type="predicted"/>
<feature type="region of interest" description="Disordered" evidence="1">
    <location>
        <begin position="231"/>
        <end position="270"/>
    </location>
</feature>
<name>A0A182IKL6_ANOAO</name>